<proteinExistence type="predicted"/>
<organism evidence="3 4">
    <name type="scientific">Durusdinium trenchii</name>
    <dbReference type="NCBI Taxonomy" id="1381693"/>
    <lineage>
        <taxon>Eukaryota</taxon>
        <taxon>Sar</taxon>
        <taxon>Alveolata</taxon>
        <taxon>Dinophyceae</taxon>
        <taxon>Suessiales</taxon>
        <taxon>Symbiodiniaceae</taxon>
        <taxon>Durusdinium</taxon>
    </lineage>
</organism>
<keyword evidence="4" id="KW-1185">Reference proteome</keyword>
<reference evidence="3 4" key="1">
    <citation type="submission" date="2024-02" db="EMBL/GenBank/DDBJ databases">
        <authorList>
            <person name="Chen Y."/>
            <person name="Shah S."/>
            <person name="Dougan E. K."/>
            <person name="Thang M."/>
            <person name="Chan C."/>
        </authorList>
    </citation>
    <scope>NUCLEOTIDE SEQUENCE [LARGE SCALE GENOMIC DNA]</scope>
</reference>
<dbReference type="InterPro" id="IPR018488">
    <property type="entry name" value="cNMP-bd_CS"/>
</dbReference>
<comment type="caution">
    <text evidence="3">The sequence shown here is derived from an EMBL/GenBank/DDBJ whole genome shotgun (WGS) entry which is preliminary data.</text>
</comment>
<dbReference type="InterPro" id="IPR018490">
    <property type="entry name" value="cNMP-bd_dom_sf"/>
</dbReference>
<dbReference type="PROSITE" id="PS50042">
    <property type="entry name" value="CNMP_BINDING_3"/>
    <property type="match status" value="1"/>
</dbReference>
<accession>A0ABP0SE99</accession>
<dbReference type="Gene3D" id="2.60.120.10">
    <property type="entry name" value="Jelly Rolls"/>
    <property type="match status" value="1"/>
</dbReference>
<evidence type="ECO:0000313" key="4">
    <source>
        <dbReference type="Proteomes" id="UP001642464"/>
    </source>
</evidence>
<dbReference type="EMBL" id="CAXAMM010043561">
    <property type="protein sequence ID" value="CAK9110580.1"/>
    <property type="molecule type" value="Genomic_DNA"/>
</dbReference>
<dbReference type="EMBL" id="CAXAMM010043539">
    <property type="protein sequence ID" value="CAK9110481.1"/>
    <property type="molecule type" value="Genomic_DNA"/>
</dbReference>
<name>A0ABP0SE99_9DINO</name>
<feature type="domain" description="Cyclic nucleotide-binding" evidence="1">
    <location>
        <begin position="28"/>
        <end position="51"/>
    </location>
</feature>
<protein>
    <recommendedName>
        <fullName evidence="1">Cyclic nucleotide-binding domain-containing protein</fullName>
    </recommendedName>
</protein>
<sequence>MEHRRLSYDAFRLFPVTQGGGGRGRAAGDYFGENALLRDEPRSATILAKSELFTFRQSCVPLDDKKIALLIDAAWKENVPMGKELIQEGAKRLHTASRLSL</sequence>
<evidence type="ECO:0000313" key="2">
    <source>
        <dbReference type="EMBL" id="CAK9110481.1"/>
    </source>
</evidence>
<evidence type="ECO:0000313" key="3">
    <source>
        <dbReference type="EMBL" id="CAK9110580.1"/>
    </source>
</evidence>
<dbReference type="InterPro" id="IPR014710">
    <property type="entry name" value="RmlC-like_jellyroll"/>
</dbReference>
<evidence type="ECO:0000259" key="1">
    <source>
        <dbReference type="PROSITE" id="PS50042"/>
    </source>
</evidence>
<dbReference type="Proteomes" id="UP001642464">
    <property type="component" value="Unassembled WGS sequence"/>
</dbReference>
<gene>
    <name evidence="2" type="ORF">SCF082_LOCUS51312</name>
    <name evidence="3" type="ORF">SCF082_LOCUS51355</name>
</gene>
<dbReference type="SUPFAM" id="SSF51206">
    <property type="entry name" value="cAMP-binding domain-like"/>
    <property type="match status" value="1"/>
</dbReference>
<dbReference type="InterPro" id="IPR000595">
    <property type="entry name" value="cNMP-bd_dom"/>
</dbReference>
<dbReference type="PROSITE" id="PS00889">
    <property type="entry name" value="CNMP_BINDING_2"/>
    <property type="match status" value="1"/>
</dbReference>